<dbReference type="PANTHER" id="PTHR16255:SF1">
    <property type="entry name" value="REQUIRED FOR MEIOTIC NUCLEAR DIVISION PROTEIN 1 HOMOLOG"/>
    <property type="match status" value="1"/>
</dbReference>
<name>A0ABM3N269_GALME</name>
<protein>
    <submittedName>
        <fullName evidence="4">Required for meiotic nuclear division protein 1 homolog</fullName>
    </submittedName>
</protein>
<dbReference type="RefSeq" id="XP_052757687.1">
    <property type="nucleotide sequence ID" value="XM_052901727.1"/>
</dbReference>
<feature type="domain" description="DUF155" evidence="2">
    <location>
        <begin position="149"/>
        <end position="325"/>
    </location>
</feature>
<gene>
    <name evidence="4" type="primary">LOC113515292</name>
</gene>
<dbReference type="InterPro" id="IPR051624">
    <property type="entry name" value="RMD1/Sad1-interacting"/>
</dbReference>
<dbReference type="PANTHER" id="PTHR16255">
    <property type="entry name" value="REQUIRED FOR MEIOTIC NUCLEAR DIVISION PROTEIN 1 HOMOLOG"/>
    <property type="match status" value="1"/>
</dbReference>
<dbReference type="Pfam" id="PF02582">
    <property type="entry name" value="DUF155"/>
    <property type="match status" value="1"/>
</dbReference>
<evidence type="ECO:0000313" key="4">
    <source>
        <dbReference type="RefSeq" id="XP_052757687.1"/>
    </source>
</evidence>
<dbReference type="InterPro" id="IPR003734">
    <property type="entry name" value="DUF155"/>
</dbReference>
<evidence type="ECO:0000256" key="1">
    <source>
        <dbReference type="ARBA" id="ARBA00008306"/>
    </source>
</evidence>
<evidence type="ECO:0000313" key="3">
    <source>
        <dbReference type="Proteomes" id="UP001652740"/>
    </source>
</evidence>
<proteinExistence type="inferred from homology"/>
<sequence length="404" mass="46661">MTVYLSRIAFNMLRTSSGRCLNVTISTETAYTNSNIFFSKNDLFSIVRRGNVRNYSSDAIHPTAALENSSIPLKKKTIHKKAALADLPQKEGHYLTMAYATANSYDLKGLKEALLQQKLYEPGTLQAQEIGDVVVANAVYRVGDEPREIIFFSEGAVVFWNCSELEASNVLDFIKKYEIESYPTEVVDREREVMSYFYQPNAKKCYLQESCFVMVPNKDNSLERYTFSQAMAQSARLGAWEARLEALAAAVSYHTRRMRRTGIAQVDKKEVVRKLGELFALRHTLNVESDLLDTPDFYWEQEELERLYSSTVAYFTIPRRTRVLNERLAHCVELLELLSSWAADRHHVRLEWMVIALILAEVCFELMHFYERSHTRERPRGFDRPTFTSELEENLFQDLSIVDT</sequence>
<comment type="similarity">
    <text evidence="1">Belongs to the RMD1/sif2 family.</text>
</comment>
<accession>A0ABM3N269</accession>
<reference evidence="4" key="1">
    <citation type="submission" date="2025-08" db="UniProtKB">
        <authorList>
            <consortium name="RefSeq"/>
        </authorList>
    </citation>
    <scope>IDENTIFICATION</scope>
    <source>
        <tissue evidence="4">Whole larvae</tissue>
    </source>
</reference>
<evidence type="ECO:0000259" key="2">
    <source>
        <dbReference type="Pfam" id="PF02582"/>
    </source>
</evidence>
<dbReference type="Proteomes" id="UP001652740">
    <property type="component" value="Unplaced"/>
</dbReference>
<keyword evidence="3" id="KW-1185">Reference proteome</keyword>
<organism evidence="3 4">
    <name type="scientific">Galleria mellonella</name>
    <name type="common">Greater wax moth</name>
    <dbReference type="NCBI Taxonomy" id="7137"/>
    <lineage>
        <taxon>Eukaryota</taxon>
        <taxon>Metazoa</taxon>
        <taxon>Ecdysozoa</taxon>
        <taxon>Arthropoda</taxon>
        <taxon>Hexapoda</taxon>
        <taxon>Insecta</taxon>
        <taxon>Pterygota</taxon>
        <taxon>Neoptera</taxon>
        <taxon>Endopterygota</taxon>
        <taxon>Lepidoptera</taxon>
        <taxon>Glossata</taxon>
        <taxon>Ditrysia</taxon>
        <taxon>Pyraloidea</taxon>
        <taxon>Pyralidae</taxon>
        <taxon>Galleriinae</taxon>
        <taxon>Galleria</taxon>
    </lineage>
</organism>
<dbReference type="GeneID" id="113515292"/>